<dbReference type="Proteomes" id="UP000031057">
    <property type="component" value="Unassembled WGS sequence"/>
</dbReference>
<accession>A0A0B1ZMP9</accession>
<proteinExistence type="predicted"/>
<feature type="chain" id="PRO_5002065246" evidence="1">
    <location>
        <begin position="20"/>
        <end position="244"/>
    </location>
</feature>
<name>A0A0B1ZMP9_9SPHN</name>
<dbReference type="EMBL" id="JTDI01000003">
    <property type="protein sequence ID" value="KHK91856.1"/>
    <property type="molecule type" value="Genomic_DNA"/>
</dbReference>
<reference evidence="2 3" key="1">
    <citation type="submission" date="2014-10" db="EMBL/GenBank/DDBJ databases">
        <title>Genome sequence of Novosphingobium malaysiense MUSC 273(T).</title>
        <authorList>
            <person name="Lee L.-H."/>
        </authorList>
    </citation>
    <scope>NUCLEOTIDE SEQUENCE [LARGE SCALE GENOMIC DNA]</scope>
    <source>
        <strain evidence="2 3">MUSC 273</strain>
    </source>
</reference>
<evidence type="ECO:0000256" key="1">
    <source>
        <dbReference type="SAM" id="SignalP"/>
    </source>
</evidence>
<dbReference type="STRING" id="1348853.LK12_14040"/>
<feature type="signal peptide" evidence="1">
    <location>
        <begin position="1"/>
        <end position="19"/>
    </location>
</feature>
<keyword evidence="1" id="KW-0732">Signal</keyword>
<protein>
    <submittedName>
        <fullName evidence="2">Uncharacterized protein</fullName>
    </submittedName>
</protein>
<keyword evidence="3" id="KW-1185">Reference proteome</keyword>
<comment type="caution">
    <text evidence="2">The sequence shown here is derived from an EMBL/GenBank/DDBJ whole genome shotgun (WGS) entry which is preliminary data.</text>
</comment>
<evidence type="ECO:0000313" key="2">
    <source>
        <dbReference type="EMBL" id="KHK91856.1"/>
    </source>
</evidence>
<sequence>MYRIMAAVILALGAAPALAEPTDIVVRVIAQDAKFVGSSMGGVRIVLRDPKSGTVFAEGRTEGGTGNTARIMKSDGRSPLRVDGSEAAFSATLDISRPTLVELDAYGPLDYPESAVQVSQQRWIMPGENATIGDGWTIELPGLVINPETSVAGLSVGISAKVMPMCGCPITPDGLWPADEYEVHVSAWQKGSQLATSKLAFDTSPGVFSGDVELPAKGRYELTVSARNTRTGNSGVRTIEVVAE</sequence>
<gene>
    <name evidence="2" type="ORF">LK12_14040</name>
</gene>
<evidence type="ECO:0000313" key="3">
    <source>
        <dbReference type="Proteomes" id="UP000031057"/>
    </source>
</evidence>
<organism evidence="2 3">
    <name type="scientific">Novosphingobium malaysiense</name>
    <dbReference type="NCBI Taxonomy" id="1348853"/>
    <lineage>
        <taxon>Bacteria</taxon>
        <taxon>Pseudomonadati</taxon>
        <taxon>Pseudomonadota</taxon>
        <taxon>Alphaproteobacteria</taxon>
        <taxon>Sphingomonadales</taxon>
        <taxon>Sphingomonadaceae</taxon>
        <taxon>Novosphingobium</taxon>
    </lineage>
</organism>
<dbReference type="AlphaFoldDB" id="A0A0B1ZMP9"/>